<dbReference type="InterPro" id="IPR033985">
    <property type="entry name" value="SusD-like_N"/>
</dbReference>
<dbReference type="InterPro" id="IPR012944">
    <property type="entry name" value="SusD_RagB_dom"/>
</dbReference>
<accession>A0ABV2SZY8</accession>
<keyword evidence="9" id="KW-1185">Reference proteome</keyword>
<evidence type="ECO:0000256" key="1">
    <source>
        <dbReference type="ARBA" id="ARBA00004442"/>
    </source>
</evidence>
<evidence type="ECO:0000313" key="8">
    <source>
        <dbReference type="EMBL" id="MET6996336.1"/>
    </source>
</evidence>
<dbReference type="Proteomes" id="UP001549749">
    <property type="component" value="Unassembled WGS sequence"/>
</dbReference>
<feature type="domain" description="SusD-like N-terminal" evidence="7">
    <location>
        <begin position="35"/>
        <end position="225"/>
    </location>
</feature>
<evidence type="ECO:0000259" key="7">
    <source>
        <dbReference type="Pfam" id="PF14322"/>
    </source>
</evidence>
<evidence type="ECO:0000256" key="3">
    <source>
        <dbReference type="ARBA" id="ARBA00022729"/>
    </source>
</evidence>
<dbReference type="RefSeq" id="WP_354658982.1">
    <property type="nucleotide sequence ID" value="NZ_JBEXAC010000001.1"/>
</dbReference>
<dbReference type="InterPro" id="IPR011990">
    <property type="entry name" value="TPR-like_helical_dom_sf"/>
</dbReference>
<evidence type="ECO:0000259" key="6">
    <source>
        <dbReference type="Pfam" id="PF07980"/>
    </source>
</evidence>
<dbReference type="Gene3D" id="1.25.40.390">
    <property type="match status" value="1"/>
</dbReference>
<evidence type="ECO:0000256" key="4">
    <source>
        <dbReference type="ARBA" id="ARBA00023136"/>
    </source>
</evidence>
<dbReference type="EMBL" id="JBEXAC010000001">
    <property type="protein sequence ID" value="MET6996336.1"/>
    <property type="molecule type" value="Genomic_DNA"/>
</dbReference>
<dbReference type="Pfam" id="PF07980">
    <property type="entry name" value="SusD_RagB"/>
    <property type="match status" value="1"/>
</dbReference>
<comment type="caution">
    <text evidence="8">The sequence shown here is derived from an EMBL/GenBank/DDBJ whole genome shotgun (WGS) entry which is preliminary data.</text>
</comment>
<protein>
    <submittedName>
        <fullName evidence="8">RagB/SusD family nutrient uptake outer membrane protein</fullName>
    </submittedName>
</protein>
<keyword evidence="5" id="KW-0998">Cell outer membrane</keyword>
<sequence>MNMKLIPHIVLMSALLLLISCSKDFLKRVPEDFISPDNYLTNEAQAEILLNGVYNCLDFIGTTNENQRMFPVHFDTMSDDVFDAQPWHNTTEWARGQGNPNSPWARWKWDLNYQGVARANVFLTSIAKVDLKSNNTKRYAGEAKFLRAWFYNDLATYYGDIPLILLPGDLSNSQPSRTPKVQVVAQILKDLDEAIEVLPLKYDNDRDRGRITKGAAMGFKARVLLYNSQWEKAAAAAKAVMDLGVYSLYPDYQGLFLEKNEASVDQEIMLQVFYTPDIMPSFLYYPIGEYPAFSPTLELVNAYYMKNGLPIDNAKSGYDPKNPHMNRDPRLNATVFYPGCRYLNFMIKAPDPAVSKDSILIPTWLLNVSGFRAKKHFDGTLTAATKEGRNKYFLRYAEVLLTYAEAENEANGPANAYGAIDQLRRRVAMTTLTQAMPGMSKEEMRKVVRNERRVELAFEGLRLPDIWRWRIGPEVMVNVHGYDNTKLITYPGDGMGTSNFWKYESLVIDNRQFNPARDYLWPIPQSEINSNPNMVQNPGYY</sequence>
<keyword evidence="4" id="KW-0472">Membrane</keyword>
<reference evidence="8 9" key="1">
    <citation type="submission" date="2024-06" db="EMBL/GenBank/DDBJ databases">
        <title>Chitinophaga defluvii sp. nov., isolated from municipal sewage.</title>
        <authorList>
            <person name="Zhang L."/>
        </authorList>
    </citation>
    <scope>NUCLEOTIDE SEQUENCE [LARGE SCALE GENOMIC DNA]</scope>
    <source>
        <strain evidence="8 9">H8</strain>
    </source>
</reference>
<comment type="subcellular location">
    <subcellularLocation>
        <location evidence="1">Cell outer membrane</location>
    </subcellularLocation>
</comment>
<comment type="similarity">
    <text evidence="2">Belongs to the SusD family.</text>
</comment>
<dbReference type="Pfam" id="PF14322">
    <property type="entry name" value="SusD-like_3"/>
    <property type="match status" value="1"/>
</dbReference>
<dbReference type="PROSITE" id="PS51257">
    <property type="entry name" value="PROKAR_LIPOPROTEIN"/>
    <property type="match status" value="1"/>
</dbReference>
<gene>
    <name evidence="8" type="ORF">ABR189_03115</name>
</gene>
<evidence type="ECO:0000256" key="2">
    <source>
        <dbReference type="ARBA" id="ARBA00006275"/>
    </source>
</evidence>
<keyword evidence="3" id="KW-0732">Signal</keyword>
<dbReference type="SUPFAM" id="SSF48452">
    <property type="entry name" value="TPR-like"/>
    <property type="match status" value="1"/>
</dbReference>
<feature type="domain" description="RagB/SusD" evidence="6">
    <location>
        <begin position="289"/>
        <end position="540"/>
    </location>
</feature>
<proteinExistence type="inferred from homology"/>
<organism evidence="8 9">
    <name type="scientific">Chitinophaga defluvii</name>
    <dbReference type="NCBI Taxonomy" id="3163343"/>
    <lineage>
        <taxon>Bacteria</taxon>
        <taxon>Pseudomonadati</taxon>
        <taxon>Bacteroidota</taxon>
        <taxon>Chitinophagia</taxon>
        <taxon>Chitinophagales</taxon>
        <taxon>Chitinophagaceae</taxon>
        <taxon>Chitinophaga</taxon>
    </lineage>
</organism>
<evidence type="ECO:0000256" key="5">
    <source>
        <dbReference type="ARBA" id="ARBA00023237"/>
    </source>
</evidence>
<dbReference type="CDD" id="cd08977">
    <property type="entry name" value="SusD"/>
    <property type="match status" value="1"/>
</dbReference>
<evidence type="ECO:0000313" key="9">
    <source>
        <dbReference type="Proteomes" id="UP001549749"/>
    </source>
</evidence>
<name>A0ABV2SZY8_9BACT</name>